<comment type="caution">
    <text evidence="1">The sequence shown here is derived from an EMBL/GenBank/DDBJ whole genome shotgun (WGS) entry which is preliminary data.</text>
</comment>
<name>A0A731TLN0_SALEE</name>
<sequence length="519" mass="58772">MTIPSSTAGKACAECGIPDPCIFDVVTDFTERKEKHAWSKEGVAHFNLLDSGSGCNGTIAITYQCDKSATHHAWLEEASENNHKNLMAFGTPNNVTLCYEGQKGGLSIIDAFRSPWDYLGSITTPFDIFDEPAHYTVVINSCYECGRYVEIDVYPTLEIRFTTGLSYEISSSKRTRTVKERRDERIKSREAMENTKPKNKNKLRSGWQNTTAEFEWINKTSLTVELGLKVANVDYTHEYEEAIKKLRQVKELEQIGRIDSLIKKINKYFAPDPDNEDGTRKYALFSAKIEPVKLGVSYAYQYTDIKDGPCHFYGLYGKPFFEASFRFDIISFICAYCKIESLVNRCREYLRKHGTSVECYIEISPGIDLDLGAVYSEKDKEWEFNTKDSNIYLGLKGEVSATFEADVFVVTLHAEASASIEAKAGFGFDAHDDGLDLALYHDGIKGIFAFKADITYGPERGEVTKPKKENEREEEWPLCAPMEKKDSPLRVNLYGKSRPVEKKVTPPEPVTIWPISTDY</sequence>
<reference evidence="1" key="2">
    <citation type="submission" date="2018-07" db="EMBL/GenBank/DDBJ databases">
        <authorList>
            <consortium name="NCBI Pathogen Detection Project"/>
        </authorList>
    </citation>
    <scope>NUCLEOTIDE SEQUENCE</scope>
    <source>
        <strain evidence="1">5039-68</strain>
    </source>
</reference>
<dbReference type="AlphaFoldDB" id="A0A731TLN0"/>
<reference evidence="1" key="1">
    <citation type="journal article" date="2018" name="Genome Biol.">
        <title>SKESA: strategic k-mer extension for scrupulous assemblies.</title>
        <authorList>
            <person name="Souvorov A."/>
            <person name="Agarwala R."/>
            <person name="Lipman D.J."/>
        </authorList>
    </citation>
    <scope>NUCLEOTIDE SEQUENCE</scope>
    <source>
        <strain evidence="1">5039-68</strain>
    </source>
</reference>
<proteinExistence type="predicted"/>
<evidence type="ECO:0000313" key="1">
    <source>
        <dbReference type="EMBL" id="HAE4734965.1"/>
    </source>
</evidence>
<gene>
    <name evidence="1" type="ORF">GND13_004418</name>
</gene>
<organism evidence="1">
    <name type="scientific">Salmonella enterica subsp. VII serovar 40:z4,z24:[z39]</name>
    <dbReference type="NCBI Taxonomy" id="1967625"/>
    <lineage>
        <taxon>Bacteria</taxon>
        <taxon>Pseudomonadati</taxon>
        <taxon>Pseudomonadota</taxon>
        <taxon>Gammaproteobacteria</taxon>
        <taxon>Enterobacterales</taxon>
        <taxon>Enterobacteriaceae</taxon>
        <taxon>Salmonella</taxon>
    </lineage>
</organism>
<protein>
    <submittedName>
        <fullName evidence="1">Uncharacterized protein</fullName>
    </submittedName>
</protein>
<dbReference type="EMBL" id="DAASAS010000057">
    <property type="protein sequence ID" value="HAE4734965.1"/>
    <property type="molecule type" value="Genomic_DNA"/>
</dbReference>
<accession>A0A731TLN0</accession>